<sequence>MTQSTGMAAHGAQQHDSRHMVAQILPWSAMSGEGSPSTTPATTKLDAEKTSVHHRDEHIAVLRSIPQLLSTTELHTFGRAPSTTRRLQIGDEGQIWGAHGSFVVRRTTALSPHDTDAHGGGGCPSLSLNSRRRAPDLTGICRLVSLPRLSIDGTHVRCA</sequence>
<reference evidence="1" key="2">
    <citation type="submission" date="2019-07" db="EMBL/GenBank/DDBJ databases">
        <authorList>
            <person name="Seetharam A."/>
            <person name="Woodhouse M."/>
            <person name="Cannon E."/>
        </authorList>
    </citation>
    <scope>NUCLEOTIDE SEQUENCE [LARGE SCALE GENOMIC DNA]</scope>
    <source>
        <strain evidence="1">cv. B73</strain>
    </source>
</reference>
<accession>A0A804NEK1</accession>
<organism evidence="1 2">
    <name type="scientific">Zea mays</name>
    <name type="common">Maize</name>
    <dbReference type="NCBI Taxonomy" id="4577"/>
    <lineage>
        <taxon>Eukaryota</taxon>
        <taxon>Viridiplantae</taxon>
        <taxon>Streptophyta</taxon>
        <taxon>Embryophyta</taxon>
        <taxon>Tracheophyta</taxon>
        <taxon>Spermatophyta</taxon>
        <taxon>Magnoliopsida</taxon>
        <taxon>Liliopsida</taxon>
        <taxon>Poales</taxon>
        <taxon>Poaceae</taxon>
        <taxon>PACMAD clade</taxon>
        <taxon>Panicoideae</taxon>
        <taxon>Andropogonodae</taxon>
        <taxon>Andropogoneae</taxon>
        <taxon>Tripsacinae</taxon>
        <taxon>Zea</taxon>
    </lineage>
</organism>
<protein>
    <submittedName>
        <fullName evidence="1">Uncharacterized protein</fullName>
    </submittedName>
</protein>
<dbReference type="AlphaFoldDB" id="A0A804NEK1"/>
<name>A0A804NEK1_MAIZE</name>
<dbReference type="InParanoid" id="A0A804NEK1"/>
<evidence type="ECO:0000313" key="2">
    <source>
        <dbReference type="Proteomes" id="UP000007305"/>
    </source>
</evidence>
<reference evidence="1" key="3">
    <citation type="submission" date="2021-05" db="UniProtKB">
        <authorList>
            <consortium name="EnsemblPlants"/>
        </authorList>
    </citation>
    <scope>IDENTIFICATION</scope>
    <source>
        <strain evidence="1">cv. B73</strain>
    </source>
</reference>
<dbReference type="Gramene" id="Zm00001eb155480_T001">
    <property type="protein sequence ID" value="Zm00001eb155480_P001"/>
    <property type="gene ID" value="Zm00001eb155480"/>
</dbReference>
<proteinExistence type="predicted"/>
<dbReference type="Proteomes" id="UP000007305">
    <property type="component" value="Chromosome 3"/>
</dbReference>
<reference evidence="2" key="1">
    <citation type="submission" date="2015-12" db="EMBL/GenBank/DDBJ databases">
        <title>Update maize B73 reference genome by single molecule sequencing technologies.</title>
        <authorList>
            <consortium name="Maize Genome Sequencing Project"/>
            <person name="Ware D."/>
        </authorList>
    </citation>
    <scope>NUCLEOTIDE SEQUENCE [LARGE SCALE GENOMIC DNA]</scope>
    <source>
        <strain evidence="2">cv. B73</strain>
    </source>
</reference>
<keyword evidence="2" id="KW-1185">Reference proteome</keyword>
<evidence type="ECO:0000313" key="1">
    <source>
        <dbReference type="EnsemblPlants" id="Zm00001eb155480_P001"/>
    </source>
</evidence>
<dbReference type="EnsemblPlants" id="Zm00001eb155480_T001">
    <property type="protein sequence ID" value="Zm00001eb155480_P001"/>
    <property type="gene ID" value="Zm00001eb155480"/>
</dbReference>